<dbReference type="PROSITE" id="PS00737">
    <property type="entry name" value="THIOLASE_2"/>
    <property type="match status" value="1"/>
</dbReference>
<evidence type="ECO:0000256" key="5">
    <source>
        <dbReference type="ARBA" id="ARBA00023121"/>
    </source>
</evidence>
<evidence type="ECO:0000256" key="2">
    <source>
        <dbReference type="ARBA" id="ARBA00022448"/>
    </source>
</evidence>
<keyword evidence="10" id="KW-1185">Reference proteome</keyword>
<dbReference type="AlphaFoldDB" id="A0A6N7Z1V9"/>
<dbReference type="GO" id="GO:0006869">
    <property type="term" value="P:lipid transport"/>
    <property type="evidence" value="ECO:0007669"/>
    <property type="project" value="UniProtKB-KW"/>
</dbReference>
<evidence type="ECO:0000313" key="9">
    <source>
        <dbReference type="EMBL" id="MTD55473.1"/>
    </source>
</evidence>
<comment type="caution">
    <text evidence="9">The sequence shown here is derived from an EMBL/GenBank/DDBJ whole genome shotgun (WGS) entry which is preliminary data.</text>
</comment>
<dbReference type="PANTHER" id="PTHR42870">
    <property type="entry name" value="ACETYL-COA C-ACETYLTRANSFERASE"/>
    <property type="match status" value="1"/>
</dbReference>
<evidence type="ECO:0000259" key="8">
    <source>
        <dbReference type="Pfam" id="PF22691"/>
    </source>
</evidence>
<dbReference type="Pfam" id="PF00108">
    <property type="entry name" value="Thiolase_N"/>
    <property type="match status" value="1"/>
</dbReference>
<evidence type="ECO:0000256" key="1">
    <source>
        <dbReference type="ARBA" id="ARBA00012352"/>
    </source>
</evidence>
<dbReference type="InterPro" id="IPR020613">
    <property type="entry name" value="Thiolase_CS"/>
</dbReference>
<dbReference type="InterPro" id="IPR002155">
    <property type="entry name" value="Thiolase"/>
</dbReference>
<dbReference type="GO" id="GO:0008289">
    <property type="term" value="F:lipid binding"/>
    <property type="evidence" value="ECO:0007669"/>
    <property type="project" value="UniProtKB-KW"/>
</dbReference>
<protein>
    <recommendedName>
        <fullName evidence="1">propanoyl-CoA C-acyltransferase</fullName>
        <ecNumber evidence="1">2.3.1.176</ecNumber>
    </recommendedName>
    <alternativeName>
        <fullName evidence="6">Propanoyl-CoA C-acyltransferase</fullName>
    </alternativeName>
</protein>
<reference evidence="9 10" key="1">
    <citation type="submission" date="2019-11" db="EMBL/GenBank/DDBJ databases">
        <title>Draft genome of Amycolatopsis RM579.</title>
        <authorList>
            <person name="Duangmal K."/>
            <person name="Mingma R."/>
        </authorList>
    </citation>
    <scope>NUCLEOTIDE SEQUENCE [LARGE SCALE GENOMIC DNA]</scope>
    <source>
        <strain evidence="9 10">RM579</strain>
    </source>
</reference>
<accession>A0A6N7Z1V9</accession>
<dbReference type="EC" id="2.3.1.176" evidence="1"/>
<dbReference type="GO" id="GO:0016747">
    <property type="term" value="F:acyltransferase activity, transferring groups other than amino-acyl groups"/>
    <property type="evidence" value="ECO:0007669"/>
    <property type="project" value="InterPro"/>
</dbReference>
<dbReference type="PANTHER" id="PTHR42870:SF1">
    <property type="entry name" value="NON-SPECIFIC LIPID-TRANSFER PROTEIN-LIKE 2"/>
    <property type="match status" value="1"/>
</dbReference>
<evidence type="ECO:0000313" key="10">
    <source>
        <dbReference type="Proteomes" id="UP000440096"/>
    </source>
</evidence>
<keyword evidence="5" id="KW-0446">Lipid-binding</keyword>
<evidence type="ECO:0000256" key="6">
    <source>
        <dbReference type="ARBA" id="ARBA00032316"/>
    </source>
</evidence>
<keyword evidence="2" id="KW-0813">Transport</keyword>
<keyword evidence="4" id="KW-0445">Lipid transport</keyword>
<dbReference type="EMBL" id="WMBA01000022">
    <property type="protein sequence ID" value="MTD55473.1"/>
    <property type="molecule type" value="Genomic_DNA"/>
</dbReference>
<dbReference type="InterPro" id="IPR020616">
    <property type="entry name" value="Thiolase_N"/>
</dbReference>
<proteinExistence type="predicted"/>
<dbReference type="SUPFAM" id="SSF53901">
    <property type="entry name" value="Thiolase-like"/>
    <property type="match status" value="1"/>
</dbReference>
<dbReference type="PIRSF" id="PIRSF000429">
    <property type="entry name" value="Ac-CoA_Ac_transf"/>
    <property type="match status" value="1"/>
</dbReference>
<dbReference type="CDD" id="cd00829">
    <property type="entry name" value="SCP-x_thiolase"/>
    <property type="match status" value="1"/>
</dbReference>
<dbReference type="InterPro" id="IPR016039">
    <property type="entry name" value="Thiolase-like"/>
</dbReference>
<dbReference type="Pfam" id="PF22691">
    <property type="entry name" value="Thiolase_C_1"/>
    <property type="match status" value="1"/>
</dbReference>
<dbReference type="RefSeq" id="WP_154757664.1">
    <property type="nucleotide sequence ID" value="NZ_WMBA01000022.1"/>
</dbReference>
<organism evidence="9 10">
    <name type="scientific">Amycolatopsis pithecellobii</name>
    <dbReference type="NCBI Taxonomy" id="664692"/>
    <lineage>
        <taxon>Bacteria</taxon>
        <taxon>Bacillati</taxon>
        <taxon>Actinomycetota</taxon>
        <taxon>Actinomycetes</taxon>
        <taxon>Pseudonocardiales</taxon>
        <taxon>Pseudonocardiaceae</taxon>
        <taxon>Amycolatopsis</taxon>
    </lineage>
</organism>
<dbReference type="OrthoDB" id="9785768at2"/>
<feature type="domain" description="Thiolase C-terminal" evidence="8">
    <location>
        <begin position="266"/>
        <end position="381"/>
    </location>
</feature>
<gene>
    <name evidence="9" type="ORF">GKO32_16020</name>
</gene>
<evidence type="ECO:0000256" key="3">
    <source>
        <dbReference type="ARBA" id="ARBA00022679"/>
    </source>
</evidence>
<feature type="domain" description="Thiolase N-terminal" evidence="7">
    <location>
        <begin position="4"/>
        <end position="234"/>
    </location>
</feature>
<evidence type="ECO:0000259" key="7">
    <source>
        <dbReference type="Pfam" id="PF00108"/>
    </source>
</evidence>
<evidence type="ECO:0000256" key="4">
    <source>
        <dbReference type="ARBA" id="ARBA00023055"/>
    </source>
</evidence>
<dbReference type="Proteomes" id="UP000440096">
    <property type="component" value="Unassembled WGS sequence"/>
</dbReference>
<name>A0A6N7Z1V9_9PSEU</name>
<dbReference type="Gene3D" id="3.40.47.10">
    <property type="match status" value="1"/>
</dbReference>
<keyword evidence="3" id="KW-0808">Transferase</keyword>
<sequence length="397" mass="40655">MRDVNIVGVGMTRFGKFPDATMAGLSRAAVTAALADADVAPAAVGVIVHGNSLEGAMTGQHSMRGQVALGGPDFGTTPVINIENACGSSSSAFHVALGLIRSGQYDTAVVAGSEKLSGRSTREVLDAMLSGTDLTRVPEIAKELTGSDEPPESFYMAMYSWVTRQYMARSGATKEDFADVAVKNSAAGALNPNAQYRKALTREQILEGRVIADPLTVTMCAPIADGAAAVVLQAADVSPARPDAVRVRASVLRSGVPGGGDTSPEVEASRAAYEIAGVGPEDLDVVEVHDAASSKEMIMYEKLGLCGPGDGAKLLASGTVALGGRVPVNPSGGLVSRGHPVGATGCAQLFELVTQLRGRAGERQVEGARIALAENSGGYVHPDPGICVVTILGKDAA</sequence>
<dbReference type="InterPro" id="IPR055140">
    <property type="entry name" value="Thiolase_C_2"/>
</dbReference>